<dbReference type="SUPFAM" id="SSF46785">
    <property type="entry name" value="Winged helix' DNA-binding domain"/>
    <property type="match status" value="1"/>
</dbReference>
<dbReference type="CDD" id="cd08767">
    <property type="entry name" value="Cdt1_c"/>
    <property type="match status" value="1"/>
</dbReference>
<feature type="domain" description="CDT1 Geminin-binding" evidence="4">
    <location>
        <begin position="268"/>
        <end position="419"/>
    </location>
</feature>
<accession>A0ABQ9D2Q3</accession>
<feature type="region of interest" description="Disordered" evidence="3">
    <location>
        <begin position="1"/>
        <end position="241"/>
    </location>
</feature>
<evidence type="ECO:0000259" key="4">
    <source>
        <dbReference type="SMART" id="SM01075"/>
    </source>
</evidence>
<reference evidence="5" key="1">
    <citation type="submission" date="2019-10" db="EMBL/GenBank/DDBJ databases">
        <authorList>
            <person name="Soares A.E.R."/>
            <person name="Aleixo A."/>
            <person name="Schneider P."/>
            <person name="Miyaki C.Y."/>
            <person name="Schneider M.P."/>
            <person name="Mello C."/>
            <person name="Vasconcelos A.T.R."/>
        </authorList>
    </citation>
    <scope>NUCLEOTIDE SEQUENCE</scope>
    <source>
        <tissue evidence="5">Muscle</tissue>
    </source>
</reference>
<keyword evidence="2" id="KW-0131">Cell cycle</keyword>
<dbReference type="CDD" id="cd08674">
    <property type="entry name" value="Cdt1_m"/>
    <property type="match status" value="1"/>
</dbReference>
<evidence type="ECO:0000256" key="2">
    <source>
        <dbReference type="ARBA" id="ARBA00023306"/>
    </source>
</evidence>
<name>A0ABQ9D2Q3_9PASS</name>
<dbReference type="Pfam" id="PF08839">
    <property type="entry name" value="CDT1"/>
    <property type="match status" value="1"/>
</dbReference>
<comment type="similarity">
    <text evidence="1">Belongs to the Cdt1 family.</text>
</comment>
<keyword evidence="6" id="KW-1185">Reference proteome</keyword>
<dbReference type="Proteomes" id="UP001145742">
    <property type="component" value="Unassembled WGS sequence"/>
</dbReference>
<evidence type="ECO:0000256" key="1">
    <source>
        <dbReference type="ARBA" id="ARBA00008356"/>
    </source>
</evidence>
<dbReference type="InterPro" id="IPR038090">
    <property type="entry name" value="Cdt1_C_WH_dom_sf"/>
</dbReference>
<feature type="compositionally biased region" description="Polar residues" evidence="3">
    <location>
        <begin position="147"/>
        <end position="161"/>
    </location>
</feature>
<dbReference type="InterPro" id="IPR036390">
    <property type="entry name" value="WH_DNA-bd_sf"/>
</dbReference>
<evidence type="ECO:0000313" key="5">
    <source>
        <dbReference type="EMBL" id="KAJ7413794.1"/>
    </source>
</evidence>
<dbReference type="PANTHER" id="PTHR28637:SF1">
    <property type="entry name" value="DNA REPLICATION FACTOR CDT1"/>
    <property type="match status" value="1"/>
</dbReference>
<dbReference type="InterPro" id="IPR045173">
    <property type="entry name" value="Cdt1"/>
</dbReference>
<protein>
    <submittedName>
        <fullName evidence="5">DNA replication factor Cdt1</fullName>
    </submittedName>
</protein>
<organism evidence="5 6">
    <name type="scientific">Willisornis vidua</name>
    <name type="common">Xingu scale-backed antbird</name>
    <dbReference type="NCBI Taxonomy" id="1566151"/>
    <lineage>
        <taxon>Eukaryota</taxon>
        <taxon>Metazoa</taxon>
        <taxon>Chordata</taxon>
        <taxon>Craniata</taxon>
        <taxon>Vertebrata</taxon>
        <taxon>Euteleostomi</taxon>
        <taxon>Archelosauria</taxon>
        <taxon>Archosauria</taxon>
        <taxon>Dinosauria</taxon>
        <taxon>Saurischia</taxon>
        <taxon>Theropoda</taxon>
        <taxon>Coelurosauria</taxon>
        <taxon>Aves</taxon>
        <taxon>Neognathae</taxon>
        <taxon>Neoaves</taxon>
        <taxon>Telluraves</taxon>
        <taxon>Australaves</taxon>
        <taxon>Passeriformes</taxon>
        <taxon>Thamnophilidae</taxon>
        <taxon>Willisornis</taxon>
    </lineage>
</organism>
<proteinExistence type="inferred from homology"/>
<evidence type="ECO:0000313" key="6">
    <source>
        <dbReference type="Proteomes" id="UP001145742"/>
    </source>
</evidence>
<feature type="compositionally biased region" description="Basic and acidic residues" evidence="3">
    <location>
        <begin position="105"/>
        <end position="114"/>
    </location>
</feature>
<comment type="caution">
    <text evidence="5">The sequence shown here is derived from an EMBL/GenBank/DDBJ whole genome shotgun (WGS) entry which is preliminary data.</text>
</comment>
<gene>
    <name evidence="5" type="primary">cdt1</name>
    <name evidence="5" type="ORF">WISP_88455</name>
</gene>
<dbReference type="Pfam" id="PF16679">
    <property type="entry name" value="CDT1_C"/>
    <property type="match status" value="1"/>
</dbReference>
<dbReference type="Gene3D" id="1.10.10.1420">
    <property type="entry name" value="DNA replication factor Cdt1, C-terminal WH domain"/>
    <property type="match status" value="1"/>
</dbReference>
<sequence>MSQLRLTDFFGQTKAATGVPAKRGSRQLKAALAGAPVSREEDADGVPAGLSARPQPLPRSPHTPARGGCPAVRGLAGRKRSRREMEAESPVGARSGEPSGKSARKRLEPLRDAEPGSPGAATSLSPLATARPLTPPSEDLAVPLPTSPGSPGQQDRGTQPSKAPPGTARRLHREDVAELQGRLQRMKELTRLPSLPSGSSAELRGRLERVRQLQLRIQQRKAGSEATKGVRPSGDSGAAAPVAETGEKLPAYQRFHSLAQDLPPGLTLPYKFKVLAEMFRSVDTIAGMLFNRAETITFAKFEERHMGQIKTVYPTSYQLRQEKNIPTFGGKKSDYHLTLEPVVGEEEKVDGRPHLSASRLLERRKEFHRNLVNIVKQHHKEFLAALSPPMVVPEEKLTRWHPRFNVDEVPDISPAELPRPPQEDRLSTAQEVLNTARGMLSPRIRAKEAQKLQALMTRDARQEERVAMLGRLPAMARVLRSVFVAEKKQALPMEVVCARLADSYDEQMAPGEMEKHLRLFAELLPDWVGVHTIRTDTYIKLDKGKDLGLITERLSKAAKEAEAL</sequence>
<evidence type="ECO:0000256" key="3">
    <source>
        <dbReference type="SAM" id="MobiDB-lite"/>
    </source>
</evidence>
<dbReference type="EMBL" id="WHWB01034119">
    <property type="protein sequence ID" value="KAJ7413794.1"/>
    <property type="molecule type" value="Genomic_DNA"/>
</dbReference>
<dbReference type="InterPro" id="IPR014939">
    <property type="entry name" value="CDT1_Gemini-bd-like"/>
</dbReference>
<dbReference type="PANTHER" id="PTHR28637">
    <property type="entry name" value="DNA REPLICATION FACTOR CDT1"/>
    <property type="match status" value="1"/>
</dbReference>
<dbReference type="InterPro" id="IPR032054">
    <property type="entry name" value="Cdt1_C"/>
</dbReference>
<dbReference type="SMART" id="SM01075">
    <property type="entry name" value="CDT1"/>
    <property type="match status" value="1"/>
</dbReference>